<proteinExistence type="inferred from homology"/>
<keyword evidence="4 7" id="KW-0812">Transmembrane</keyword>
<evidence type="ECO:0000256" key="5">
    <source>
        <dbReference type="ARBA" id="ARBA00022989"/>
    </source>
</evidence>
<evidence type="ECO:0008006" key="10">
    <source>
        <dbReference type="Google" id="ProtNLM"/>
    </source>
</evidence>
<name>A0A2M8QAB9_9CHLR</name>
<dbReference type="Pfam" id="PF01790">
    <property type="entry name" value="LGT"/>
    <property type="match status" value="1"/>
</dbReference>
<feature type="transmembrane region" description="Helical" evidence="7">
    <location>
        <begin position="32"/>
        <end position="53"/>
    </location>
</feature>
<dbReference type="GO" id="GO:0005886">
    <property type="term" value="C:plasma membrane"/>
    <property type="evidence" value="ECO:0007669"/>
    <property type="project" value="InterPro"/>
</dbReference>
<organism evidence="8 9">
    <name type="scientific">Candidatus Thermofonsia Clade 3 bacterium</name>
    <dbReference type="NCBI Taxonomy" id="2364212"/>
    <lineage>
        <taxon>Bacteria</taxon>
        <taxon>Bacillati</taxon>
        <taxon>Chloroflexota</taxon>
        <taxon>Candidatus Thermofontia</taxon>
        <taxon>Candidatus Thermofonsia Clade 3</taxon>
    </lineage>
</organism>
<reference evidence="8 9" key="1">
    <citation type="submission" date="2017-11" db="EMBL/GenBank/DDBJ databases">
        <title>Evolution of Phototrophy in the Chloroflexi Phylum Driven by Horizontal Gene Transfer.</title>
        <authorList>
            <person name="Ward L.M."/>
            <person name="Hemp J."/>
            <person name="Shih P.M."/>
            <person name="Mcglynn S.E."/>
            <person name="Fischer W."/>
        </authorList>
    </citation>
    <scope>NUCLEOTIDE SEQUENCE [LARGE SCALE GENOMIC DNA]</scope>
    <source>
        <strain evidence="8">JP3_7</strain>
    </source>
</reference>
<dbReference type="GO" id="GO:0042158">
    <property type="term" value="P:lipoprotein biosynthetic process"/>
    <property type="evidence" value="ECO:0007669"/>
    <property type="project" value="InterPro"/>
</dbReference>
<keyword evidence="6 7" id="KW-0472">Membrane</keyword>
<feature type="transmembrane region" description="Helical" evidence="7">
    <location>
        <begin position="133"/>
        <end position="152"/>
    </location>
</feature>
<accession>A0A2M8QAB9</accession>
<evidence type="ECO:0000256" key="1">
    <source>
        <dbReference type="ARBA" id="ARBA00007150"/>
    </source>
</evidence>
<dbReference type="PANTHER" id="PTHR30589">
    <property type="entry name" value="PROLIPOPROTEIN DIACYLGLYCERYL TRANSFERASE"/>
    <property type="match status" value="1"/>
</dbReference>
<evidence type="ECO:0000256" key="4">
    <source>
        <dbReference type="ARBA" id="ARBA00022692"/>
    </source>
</evidence>
<feature type="transmembrane region" description="Helical" evidence="7">
    <location>
        <begin position="105"/>
        <end position="121"/>
    </location>
</feature>
<gene>
    <name evidence="8" type="ORF">CUN48_12195</name>
</gene>
<dbReference type="AlphaFoldDB" id="A0A2M8QAB9"/>
<evidence type="ECO:0000256" key="2">
    <source>
        <dbReference type="ARBA" id="ARBA00022475"/>
    </source>
</evidence>
<comment type="caution">
    <text evidence="8">The sequence shown here is derived from an EMBL/GenBank/DDBJ whole genome shotgun (WGS) entry which is preliminary data.</text>
</comment>
<comment type="similarity">
    <text evidence="1">Belongs to the Lgt family.</text>
</comment>
<dbReference type="InterPro" id="IPR001640">
    <property type="entry name" value="Lgt"/>
</dbReference>
<keyword evidence="5 7" id="KW-1133">Transmembrane helix</keyword>
<evidence type="ECO:0000256" key="7">
    <source>
        <dbReference type="SAM" id="Phobius"/>
    </source>
</evidence>
<evidence type="ECO:0000313" key="9">
    <source>
        <dbReference type="Proteomes" id="UP000230790"/>
    </source>
</evidence>
<protein>
    <recommendedName>
        <fullName evidence="10">Prolipoprotein diacylglyceryl transferase</fullName>
    </recommendedName>
</protein>
<dbReference type="Proteomes" id="UP000230790">
    <property type="component" value="Unassembled WGS sequence"/>
</dbReference>
<sequence>MRAQCTSLGISLKAHRETKRSMLSQFISVGPFALNLYTALIAAAVLATSAWAWRHTRDGRVIMGVCVVALFALAFGRIGYVALHWEYFREHTHELFSSAGLSEHGAVGGGTIGLILALRVVRCMSPAFVRQWLPLALSLVGIAASIGCIPNGCAYGREVFWQTDGESSPAWLLRADWPDAYSIHNPRWPTQALMASWLAATGASWAVWTGLRANRRGCRSVSPAISFAILCFAAGDFLIQFLRGDPAPMLAGLRIYQWLDLGGLASAAMIQRLP</sequence>
<keyword evidence="2" id="KW-1003">Cell membrane</keyword>
<evidence type="ECO:0000256" key="6">
    <source>
        <dbReference type="ARBA" id="ARBA00023136"/>
    </source>
</evidence>
<dbReference type="EMBL" id="PGTN01000099">
    <property type="protein sequence ID" value="PJF46757.1"/>
    <property type="molecule type" value="Genomic_DNA"/>
</dbReference>
<evidence type="ECO:0000256" key="3">
    <source>
        <dbReference type="ARBA" id="ARBA00022679"/>
    </source>
</evidence>
<dbReference type="PANTHER" id="PTHR30589:SF0">
    <property type="entry name" value="PHOSPHATIDYLGLYCEROL--PROLIPOPROTEIN DIACYLGLYCERYL TRANSFERASE"/>
    <property type="match status" value="1"/>
</dbReference>
<feature type="transmembrane region" description="Helical" evidence="7">
    <location>
        <begin position="65"/>
        <end position="85"/>
    </location>
</feature>
<dbReference type="GO" id="GO:0008961">
    <property type="term" value="F:phosphatidylglycerol-prolipoprotein diacylglyceryl transferase activity"/>
    <property type="evidence" value="ECO:0007669"/>
    <property type="project" value="InterPro"/>
</dbReference>
<evidence type="ECO:0000313" key="8">
    <source>
        <dbReference type="EMBL" id="PJF46757.1"/>
    </source>
</evidence>
<feature type="transmembrane region" description="Helical" evidence="7">
    <location>
        <begin position="223"/>
        <end position="243"/>
    </location>
</feature>
<keyword evidence="3" id="KW-0808">Transferase</keyword>